<reference evidence="2 3" key="1">
    <citation type="journal article" date="2019" name="Int. J. Syst. Evol. Microbiol.">
        <title>The Global Catalogue of Microorganisms (GCM) 10K type strain sequencing project: providing services to taxonomists for standard genome sequencing and annotation.</title>
        <authorList>
            <consortium name="The Broad Institute Genomics Platform"/>
            <consortium name="The Broad Institute Genome Sequencing Center for Infectious Disease"/>
            <person name="Wu L."/>
            <person name="Ma J."/>
        </authorList>
    </citation>
    <scope>NUCLEOTIDE SEQUENCE [LARGE SCALE GENOMIC DNA]</scope>
    <source>
        <strain evidence="2 3">XZYJ18</strain>
    </source>
</reference>
<dbReference type="Pfam" id="PF08666">
    <property type="entry name" value="SAF"/>
    <property type="match status" value="1"/>
</dbReference>
<feature type="domain" description="AFP-like" evidence="1">
    <location>
        <begin position="289"/>
        <end position="349"/>
    </location>
</feature>
<dbReference type="AlphaFoldDB" id="A0ABD5Q0V5"/>
<organism evidence="2 3">
    <name type="scientific">Halorussus aquaticus</name>
    <dbReference type="NCBI Taxonomy" id="2953748"/>
    <lineage>
        <taxon>Archaea</taxon>
        <taxon>Methanobacteriati</taxon>
        <taxon>Methanobacteriota</taxon>
        <taxon>Stenosarchaea group</taxon>
        <taxon>Halobacteria</taxon>
        <taxon>Halobacteriales</taxon>
        <taxon>Haladaptataceae</taxon>
        <taxon>Halorussus</taxon>
    </lineage>
</organism>
<dbReference type="InterPro" id="IPR057736">
    <property type="entry name" value="SAF_PseI/NeuA/NeuB"/>
</dbReference>
<keyword evidence="3" id="KW-1185">Reference proteome</keyword>
<dbReference type="InterPro" id="IPR013785">
    <property type="entry name" value="Aldolase_TIM"/>
</dbReference>
<dbReference type="PANTHER" id="PTHR42966:SF1">
    <property type="entry name" value="SIALIC ACID SYNTHASE"/>
    <property type="match status" value="1"/>
</dbReference>
<dbReference type="Proteomes" id="UP001595945">
    <property type="component" value="Unassembled WGS sequence"/>
</dbReference>
<dbReference type="CDD" id="cd11615">
    <property type="entry name" value="SAF_NeuB_like"/>
    <property type="match status" value="1"/>
</dbReference>
<dbReference type="Pfam" id="PF03102">
    <property type="entry name" value="NeuB"/>
    <property type="match status" value="1"/>
</dbReference>
<dbReference type="Gene3D" id="3.90.1210.10">
    <property type="entry name" value="Antifreeze-like/N-acetylneuraminic acid synthase C-terminal domain"/>
    <property type="match status" value="1"/>
</dbReference>
<dbReference type="SUPFAM" id="SSF51569">
    <property type="entry name" value="Aldolase"/>
    <property type="match status" value="1"/>
</dbReference>
<dbReference type="InterPro" id="IPR051690">
    <property type="entry name" value="PseI-like"/>
</dbReference>
<proteinExistence type="predicted"/>
<dbReference type="InterPro" id="IPR013974">
    <property type="entry name" value="SAF"/>
</dbReference>
<dbReference type="InterPro" id="IPR013132">
    <property type="entry name" value="PseI/NeuA/B-like_N"/>
</dbReference>
<sequence>MDGFSIGGRPIGPGAPTYVIAEAGSNHNGDLDTAEELIDVAADAGADAVKFQTFRAEDLYVEDSGEVEYLNDDDSIYDIVEAMEMPYEWIPELHDYCRERGVQFLSTPFDERSAAELAEYVPAWKVASYTSSHHPFLRHLADTDKPIILSTGAHELEEVRESVEVLRDAGVTDLALLQCVASYPTPIHEANVGVVETLAREFDVPTGLSDHTLDPVVAPSAAVALGASVVEKHVTLDKTMEGPDHEFALEPDELGEMVTAIRDTELALGSGEKTVLAVERELHEKARRAVHATRDIAADETITSDAVKVLRPGEREAGVEPKHYDDIVGRTAARDISKGDGIQWDDVNE</sequence>
<dbReference type="PROSITE" id="PS50844">
    <property type="entry name" value="AFP_LIKE"/>
    <property type="match status" value="1"/>
</dbReference>
<dbReference type="SMART" id="SM00858">
    <property type="entry name" value="SAF"/>
    <property type="match status" value="1"/>
</dbReference>
<evidence type="ECO:0000313" key="2">
    <source>
        <dbReference type="EMBL" id="MFC4823806.1"/>
    </source>
</evidence>
<dbReference type="EMBL" id="JBHSHT010000001">
    <property type="protein sequence ID" value="MFC4823806.1"/>
    <property type="molecule type" value="Genomic_DNA"/>
</dbReference>
<dbReference type="RefSeq" id="WP_254270387.1">
    <property type="nucleotide sequence ID" value="NZ_CP100401.1"/>
</dbReference>
<accession>A0ABD5Q0V5</accession>
<comment type="caution">
    <text evidence="2">The sequence shown here is derived from an EMBL/GenBank/DDBJ whole genome shotgun (WGS) entry which is preliminary data.</text>
</comment>
<dbReference type="InterPro" id="IPR036732">
    <property type="entry name" value="AFP_Neu5c_C_sf"/>
</dbReference>
<dbReference type="GeneID" id="73047066"/>
<dbReference type="PANTHER" id="PTHR42966">
    <property type="entry name" value="N-ACETYLNEURAMINATE SYNTHASE"/>
    <property type="match status" value="1"/>
</dbReference>
<evidence type="ECO:0000313" key="3">
    <source>
        <dbReference type="Proteomes" id="UP001595945"/>
    </source>
</evidence>
<name>A0ABD5Q0V5_9EURY</name>
<evidence type="ECO:0000259" key="1">
    <source>
        <dbReference type="PROSITE" id="PS50844"/>
    </source>
</evidence>
<dbReference type="InterPro" id="IPR006190">
    <property type="entry name" value="SAF_AFP_Neu5Ac"/>
</dbReference>
<protein>
    <submittedName>
        <fullName evidence="2">N-acetylneuraminate synthase family protein</fullName>
    </submittedName>
</protein>
<dbReference type="SUPFAM" id="SSF51269">
    <property type="entry name" value="AFP III-like domain"/>
    <property type="match status" value="1"/>
</dbReference>
<gene>
    <name evidence="2" type="ORF">ACFO9K_05990</name>
</gene>
<dbReference type="Gene3D" id="3.20.20.70">
    <property type="entry name" value="Aldolase class I"/>
    <property type="match status" value="1"/>
</dbReference>